<evidence type="ECO:0000313" key="1">
    <source>
        <dbReference type="EMBL" id="PZQ43301.1"/>
    </source>
</evidence>
<dbReference type="AlphaFoldDB" id="A0A2W5MPM9"/>
<proteinExistence type="predicted"/>
<sequence length="92" mass="9813">DTAFSGVDTIMDFNKKEMDKIDLSDLLQGYDPVTSAITDWVQIASSGKNTFSLSVDVDGGGDNFVQIATISSTDRTLVDEQALVNSGHLVVA</sequence>
<dbReference type="InterPro" id="IPR011049">
    <property type="entry name" value="Serralysin-like_metalloprot_C"/>
</dbReference>
<dbReference type="NCBIfam" id="TIGR03661">
    <property type="entry name" value="T1SS_VCA0849"/>
    <property type="match status" value="1"/>
</dbReference>
<reference evidence="1 2" key="1">
    <citation type="submission" date="2017-08" db="EMBL/GenBank/DDBJ databases">
        <title>Infants hospitalized years apart are colonized by the same room-sourced microbial strains.</title>
        <authorList>
            <person name="Brooks B."/>
            <person name="Olm M.R."/>
            <person name="Firek B.A."/>
            <person name="Baker R."/>
            <person name="Thomas B.C."/>
            <person name="Morowitz M.J."/>
            <person name="Banfield J.F."/>
        </authorList>
    </citation>
    <scope>NUCLEOTIDE SEQUENCE [LARGE SCALE GENOMIC DNA]</scope>
    <source>
        <strain evidence="1">S2_005_002_R2_29</strain>
    </source>
</reference>
<dbReference type="SUPFAM" id="SSF51120">
    <property type="entry name" value="beta-Roll"/>
    <property type="match status" value="1"/>
</dbReference>
<dbReference type="InterPro" id="IPR019960">
    <property type="entry name" value="T1SS_VCA0849"/>
</dbReference>
<dbReference type="Gene3D" id="2.150.10.10">
    <property type="entry name" value="Serralysin-like metalloprotease, C-terminal"/>
    <property type="match status" value="1"/>
</dbReference>
<dbReference type="EMBL" id="QFQB01000166">
    <property type="protein sequence ID" value="PZQ43301.1"/>
    <property type="molecule type" value="Genomic_DNA"/>
</dbReference>
<dbReference type="Proteomes" id="UP000249417">
    <property type="component" value="Unassembled WGS sequence"/>
</dbReference>
<feature type="non-terminal residue" evidence="1">
    <location>
        <position position="1"/>
    </location>
</feature>
<name>A0A2W5MPM9_9BACT</name>
<organism evidence="1 2">
    <name type="scientific">Micavibrio aeruginosavorus</name>
    <dbReference type="NCBI Taxonomy" id="349221"/>
    <lineage>
        <taxon>Bacteria</taxon>
        <taxon>Pseudomonadati</taxon>
        <taxon>Bdellovibrionota</taxon>
        <taxon>Bdellovibrionia</taxon>
        <taxon>Bdellovibrionales</taxon>
        <taxon>Pseudobdellovibrionaceae</taxon>
        <taxon>Micavibrio</taxon>
    </lineage>
</organism>
<gene>
    <name evidence="1" type="ORF">DI551_12375</name>
</gene>
<evidence type="ECO:0000313" key="2">
    <source>
        <dbReference type="Proteomes" id="UP000249417"/>
    </source>
</evidence>
<comment type="caution">
    <text evidence="1">The sequence shown here is derived from an EMBL/GenBank/DDBJ whole genome shotgun (WGS) entry which is preliminary data.</text>
</comment>
<protein>
    <recommendedName>
        <fullName evidence="3">Type I secretion C-terminal target domain-containing protein</fullName>
    </recommendedName>
</protein>
<accession>A0A2W5MPM9</accession>
<evidence type="ECO:0008006" key="3">
    <source>
        <dbReference type="Google" id="ProtNLM"/>
    </source>
</evidence>